<comment type="caution">
    <text evidence="1">The sequence shown here is derived from an EMBL/GenBank/DDBJ whole genome shotgun (WGS) entry which is preliminary data.</text>
</comment>
<evidence type="ECO:0000313" key="1">
    <source>
        <dbReference type="EMBL" id="GFY72805.1"/>
    </source>
</evidence>
<sequence length="122" mass="13927">MTRNRHGKMETMLTSNPFAPVRQIFKAVASIANNYLISSRQALDCRKMLAFISNKRLQFKVKPAVVNCCSLHVPHLFISLKSEVLFSNEVFYLQCDLQKCSCILSMKISFIDGDARCISNYE</sequence>
<reference evidence="1" key="1">
    <citation type="submission" date="2020-08" db="EMBL/GenBank/DDBJ databases">
        <title>Multicomponent nature underlies the extraordinary mechanical properties of spider dragline silk.</title>
        <authorList>
            <person name="Kono N."/>
            <person name="Nakamura H."/>
            <person name="Mori M."/>
            <person name="Yoshida Y."/>
            <person name="Ohtoshi R."/>
            <person name="Malay A.D."/>
            <person name="Moran D.A.P."/>
            <person name="Tomita M."/>
            <person name="Numata K."/>
            <person name="Arakawa K."/>
        </authorList>
    </citation>
    <scope>NUCLEOTIDE SEQUENCE</scope>
</reference>
<organism evidence="1 2">
    <name type="scientific">Trichonephila inaurata madagascariensis</name>
    <dbReference type="NCBI Taxonomy" id="2747483"/>
    <lineage>
        <taxon>Eukaryota</taxon>
        <taxon>Metazoa</taxon>
        <taxon>Ecdysozoa</taxon>
        <taxon>Arthropoda</taxon>
        <taxon>Chelicerata</taxon>
        <taxon>Arachnida</taxon>
        <taxon>Araneae</taxon>
        <taxon>Araneomorphae</taxon>
        <taxon>Entelegynae</taxon>
        <taxon>Araneoidea</taxon>
        <taxon>Nephilidae</taxon>
        <taxon>Trichonephila</taxon>
        <taxon>Trichonephila inaurata</taxon>
    </lineage>
</organism>
<accession>A0A8X6YH17</accession>
<gene>
    <name evidence="1" type="ORF">TNIN_202491</name>
</gene>
<dbReference type="EMBL" id="BMAV01019680">
    <property type="protein sequence ID" value="GFY72805.1"/>
    <property type="molecule type" value="Genomic_DNA"/>
</dbReference>
<protein>
    <submittedName>
        <fullName evidence="1">Uncharacterized protein</fullName>
    </submittedName>
</protein>
<proteinExistence type="predicted"/>
<name>A0A8X6YH17_9ARAC</name>
<dbReference type="AlphaFoldDB" id="A0A8X6YH17"/>
<dbReference type="Proteomes" id="UP000886998">
    <property type="component" value="Unassembled WGS sequence"/>
</dbReference>
<evidence type="ECO:0000313" key="2">
    <source>
        <dbReference type="Proteomes" id="UP000886998"/>
    </source>
</evidence>
<keyword evidence="2" id="KW-1185">Reference proteome</keyword>